<dbReference type="NCBIfam" id="TIGR04416">
    <property type="entry name" value="group_II_RT_mat"/>
    <property type="match status" value="1"/>
</dbReference>
<name>D0Z3T9_PHODD</name>
<dbReference type="InterPro" id="IPR030931">
    <property type="entry name" value="Group_II_RT_mat"/>
</dbReference>
<dbReference type="PANTHER" id="PTHR34047:SF8">
    <property type="entry name" value="PROTEIN YKFC"/>
    <property type="match status" value="1"/>
</dbReference>
<protein>
    <submittedName>
        <fullName evidence="3">Hypothetical maturase</fullName>
    </submittedName>
</protein>
<dbReference type="eggNOG" id="COG3344">
    <property type="taxonomic scope" value="Bacteria"/>
</dbReference>
<evidence type="ECO:0000256" key="1">
    <source>
        <dbReference type="ARBA" id="ARBA00034120"/>
    </source>
</evidence>
<comment type="similarity">
    <text evidence="1">Belongs to the bacterial reverse transcriptase family.</text>
</comment>
<dbReference type="Proteomes" id="UP000003579">
    <property type="component" value="Unassembled WGS sequence"/>
</dbReference>
<dbReference type="Gene3D" id="3.30.70.270">
    <property type="match status" value="1"/>
</dbReference>
<dbReference type="Pfam" id="PF00078">
    <property type="entry name" value="RVT_1"/>
    <property type="match status" value="1"/>
</dbReference>
<dbReference type="EMBL" id="ADBS01000002">
    <property type="protein sequence ID" value="EEZ40070.1"/>
    <property type="molecule type" value="Genomic_DNA"/>
</dbReference>
<reference evidence="3 4" key="1">
    <citation type="submission" date="2009-11" db="EMBL/GenBank/DDBJ databases">
        <authorList>
            <consortium name="Los Alamos National Laboratory (LANL)"/>
            <consortium name="National Microbial Pathogen Data Resource (NMPDR)"/>
            <person name="Munk A.C."/>
            <person name="Tapia R."/>
            <person name="Green L."/>
            <person name="Rogers Y."/>
            <person name="Detter J.C."/>
            <person name="Bruce D."/>
            <person name="Brettin T.S."/>
            <person name="Colwell R."/>
            <person name="Huq A."/>
            <person name="Grim C.J."/>
            <person name="Hasan N.A."/>
            <person name="Vonstein V."/>
            <person name="Bartels D."/>
        </authorList>
    </citation>
    <scope>NUCLEOTIDE SEQUENCE [LARGE SCALE GENOMIC DNA]</scope>
    <source>
        <strain evidence="3 4">CIP 102761</strain>
    </source>
</reference>
<dbReference type="AlphaFoldDB" id="D0Z3T9"/>
<organism evidence="3 4">
    <name type="scientific">Photobacterium damselae subsp. damselae CIP 102761</name>
    <dbReference type="NCBI Taxonomy" id="675817"/>
    <lineage>
        <taxon>Bacteria</taxon>
        <taxon>Pseudomonadati</taxon>
        <taxon>Pseudomonadota</taxon>
        <taxon>Gammaproteobacteria</taxon>
        <taxon>Vibrionales</taxon>
        <taxon>Vibrionaceae</taxon>
        <taxon>Photobacterium</taxon>
    </lineage>
</organism>
<feature type="domain" description="Reverse transcriptase" evidence="2">
    <location>
        <begin position="1"/>
        <end position="201"/>
    </location>
</feature>
<dbReference type="InterPro" id="IPR043128">
    <property type="entry name" value="Rev_trsase/Diguanyl_cyclase"/>
</dbReference>
<accession>D0Z3T9</accession>
<dbReference type="SUPFAM" id="SSF56672">
    <property type="entry name" value="DNA/RNA polymerases"/>
    <property type="match status" value="1"/>
</dbReference>
<dbReference type="Pfam" id="PF08388">
    <property type="entry name" value="GIIM"/>
    <property type="match status" value="1"/>
</dbReference>
<sequence length="348" mass="40484">MLGIPSVRDRVVQQTLNDLLTPIFEEQFHPSSFGYRPRRSCHDAINKATMFIRRYGMRHVVDMDLSKCFDKLDHELILTSIKKRITDSSILELIKQFLQSGVIANGEWHVTEIGSPQGGVISPLIANIYLDAFDQEMRKRNHRIVRYADDILIFCRSRRGAENALKQARKILEHDLKLKVNQEKSHIAHSAEGVKFLGVEIGSNYTRIQPKKIKGFKRKLKQMTRRNSGKPLTMIIDALNPVLRGFGQYFKIANTSREFKSLVAWLRRRLRSIQLKLWKKPMKLHRRLKQLGYKPPFQFIKMNSWKNAASPLASYAMPNQWFVDLGLVNLGHIKTGYVFSNYAEWKYT</sequence>
<dbReference type="InterPro" id="IPR043502">
    <property type="entry name" value="DNA/RNA_pol_sf"/>
</dbReference>
<dbReference type="PANTHER" id="PTHR34047">
    <property type="entry name" value="NUCLEAR INTRON MATURASE 1, MITOCHONDRIAL-RELATED"/>
    <property type="match status" value="1"/>
</dbReference>
<dbReference type="InterPro" id="IPR051083">
    <property type="entry name" value="GrpII_Intron_Splice-Mob/Def"/>
</dbReference>
<dbReference type="CDD" id="cd01651">
    <property type="entry name" value="RT_G2_intron"/>
    <property type="match status" value="1"/>
</dbReference>
<dbReference type="InterPro" id="IPR013597">
    <property type="entry name" value="Mat_intron_G2"/>
</dbReference>
<dbReference type="PROSITE" id="PS50878">
    <property type="entry name" value="RT_POL"/>
    <property type="match status" value="1"/>
</dbReference>
<gene>
    <name evidence="3" type="ORF">VDA_001090</name>
</gene>
<keyword evidence="4" id="KW-1185">Reference proteome</keyword>
<dbReference type="InterPro" id="IPR000477">
    <property type="entry name" value="RT_dom"/>
</dbReference>
<evidence type="ECO:0000313" key="3">
    <source>
        <dbReference type="EMBL" id="EEZ40070.1"/>
    </source>
</evidence>
<evidence type="ECO:0000313" key="4">
    <source>
        <dbReference type="Proteomes" id="UP000003579"/>
    </source>
</evidence>
<evidence type="ECO:0000259" key="2">
    <source>
        <dbReference type="PROSITE" id="PS50878"/>
    </source>
</evidence>
<proteinExistence type="inferred from homology"/>